<evidence type="ECO:0000313" key="1">
    <source>
        <dbReference type="EMBL" id="TQV97996.1"/>
    </source>
</evidence>
<dbReference type="EMBL" id="SPUK01000004">
    <property type="protein sequence ID" value="TQV97996.1"/>
    <property type="molecule type" value="Genomic_DNA"/>
</dbReference>
<sequence>MAMDLLFETWKIDSMSGWGGEKERFWASRGSRARVWKRGSGGFRQVKSARRRLLQYPVWVAGVGERVVRPEGCTGKRASQRELPGTLPSCCRATGTSLAGGGNWARQGEPRGGGTWRGGCLGERGPKLSWPGSFWLVGLKQLVGPRLQYMRSRLMHFAVSRCTALYRAVHQRRIHSLQAAPEFPRGTLSSPPSIVHLLTFYFGLANQARFSQNQPPPAQGLHRYRKQGITKILSAHWGRYEHGISTSLATPPCLSAKLDFCLSILTKGPCLSTNERYHFEQCPYLGGQDVTHTCAIAPPFGVHVLLLPLRHQPSPKKISFPSSLVLVFSCLLLASSFS</sequence>
<protein>
    <submittedName>
        <fullName evidence="1">Uncharacterized protein</fullName>
    </submittedName>
</protein>
<accession>A0A545V8F0</accession>
<keyword evidence="2" id="KW-1185">Reference proteome</keyword>
<proteinExistence type="predicted"/>
<reference evidence="1 2" key="1">
    <citation type="journal article" date="2019" name="Appl. Microbiol. Biotechnol.">
        <title>Genome sequence of Isaria javanica and comparative genome analysis insights into family S53 peptidase evolution in fungal entomopathogens.</title>
        <authorList>
            <person name="Lin R."/>
            <person name="Zhang X."/>
            <person name="Xin B."/>
            <person name="Zou M."/>
            <person name="Gao Y."/>
            <person name="Qin F."/>
            <person name="Hu Q."/>
            <person name="Xie B."/>
            <person name="Cheng X."/>
        </authorList>
    </citation>
    <scope>NUCLEOTIDE SEQUENCE [LARGE SCALE GENOMIC DNA]</scope>
    <source>
        <strain evidence="1 2">IJ1G</strain>
    </source>
</reference>
<gene>
    <name evidence="1" type="ORF">IF1G_03739</name>
</gene>
<comment type="caution">
    <text evidence="1">The sequence shown here is derived from an EMBL/GenBank/DDBJ whole genome shotgun (WGS) entry which is preliminary data.</text>
</comment>
<dbReference type="Proteomes" id="UP000315783">
    <property type="component" value="Unassembled WGS sequence"/>
</dbReference>
<evidence type="ECO:0000313" key="2">
    <source>
        <dbReference type="Proteomes" id="UP000315783"/>
    </source>
</evidence>
<name>A0A545V8F0_9HYPO</name>
<organism evidence="1 2">
    <name type="scientific">Cordyceps javanica</name>
    <dbReference type="NCBI Taxonomy" id="43265"/>
    <lineage>
        <taxon>Eukaryota</taxon>
        <taxon>Fungi</taxon>
        <taxon>Dikarya</taxon>
        <taxon>Ascomycota</taxon>
        <taxon>Pezizomycotina</taxon>
        <taxon>Sordariomycetes</taxon>
        <taxon>Hypocreomycetidae</taxon>
        <taxon>Hypocreales</taxon>
        <taxon>Cordycipitaceae</taxon>
        <taxon>Cordyceps</taxon>
    </lineage>
</organism>
<dbReference type="AlphaFoldDB" id="A0A545V8F0"/>